<evidence type="ECO:0000313" key="1">
    <source>
        <dbReference type="EMBL" id="PIV25148.1"/>
    </source>
</evidence>
<dbReference type="Proteomes" id="UP000229966">
    <property type="component" value="Unassembled WGS sequence"/>
</dbReference>
<protein>
    <submittedName>
        <fullName evidence="1">Uncharacterized protein</fullName>
    </submittedName>
</protein>
<dbReference type="EMBL" id="PEUM01000091">
    <property type="protein sequence ID" value="PIV25148.1"/>
    <property type="molecule type" value="Genomic_DNA"/>
</dbReference>
<gene>
    <name evidence="1" type="ORF">COS38_03145</name>
</gene>
<dbReference type="AlphaFoldDB" id="A0A2M7CHR8"/>
<sequence length="95" mass="11286">MRLRLFTKASTHICLRYATANFRYADALYEIFLFFFGLSPNCFKIFQISFSLIIGGDKVFSPLMESRKKRFIYKGKNDIIKTLEILYIWIIIKNI</sequence>
<name>A0A2M7CHR8_9BACT</name>
<organism evidence="1 2">
    <name type="scientific">Candidatus Berkelbacteria bacterium CG03_land_8_20_14_0_80_40_36</name>
    <dbReference type="NCBI Taxonomy" id="1974509"/>
    <lineage>
        <taxon>Bacteria</taxon>
        <taxon>Candidatus Berkelbacteria</taxon>
    </lineage>
</organism>
<reference evidence="2" key="1">
    <citation type="submission" date="2017-09" db="EMBL/GenBank/DDBJ databases">
        <title>Depth-based differentiation of microbial function through sediment-hosted aquifers and enrichment of novel symbionts in the deep terrestrial subsurface.</title>
        <authorList>
            <person name="Probst A.J."/>
            <person name="Ladd B."/>
            <person name="Jarett J.K."/>
            <person name="Geller-Mcgrath D.E."/>
            <person name="Sieber C.M.K."/>
            <person name="Emerson J.B."/>
            <person name="Anantharaman K."/>
            <person name="Thomas B.C."/>
            <person name="Malmstrom R."/>
            <person name="Stieglmeier M."/>
            <person name="Klingl A."/>
            <person name="Woyke T."/>
            <person name="Ryan C.M."/>
            <person name="Banfield J.F."/>
        </authorList>
    </citation>
    <scope>NUCLEOTIDE SEQUENCE [LARGE SCALE GENOMIC DNA]</scope>
</reference>
<accession>A0A2M7CHR8</accession>
<proteinExistence type="predicted"/>
<comment type="caution">
    <text evidence="1">The sequence shown here is derived from an EMBL/GenBank/DDBJ whole genome shotgun (WGS) entry which is preliminary data.</text>
</comment>
<evidence type="ECO:0000313" key="2">
    <source>
        <dbReference type="Proteomes" id="UP000229966"/>
    </source>
</evidence>